<sequence>MQLRPYANTRFTPLLEQQYGDFEAALFQCRVGTQRFSRGDTILEQGQPVNKLYIISVGRVAMHICAVNSRRFQLGEVKCDHHIFGEMEFFSGNACQWNVVADDDIEADVICANQLQKCITDKPNLALFFASALAYDYEESMEIYTNRVLHSIAYNIAYDLWHRARQNVFLDAFDKVEFEAERFGTSSRVYRRALNTLIEQGLIEKRGNQIHICDMARLEAFIS</sequence>
<evidence type="ECO:0000313" key="6">
    <source>
        <dbReference type="Proteomes" id="UP001570417"/>
    </source>
</evidence>
<dbReference type="InterPro" id="IPR036388">
    <property type="entry name" value="WH-like_DNA-bd_sf"/>
</dbReference>
<keyword evidence="1" id="KW-0805">Transcription regulation</keyword>
<evidence type="ECO:0000256" key="3">
    <source>
        <dbReference type="ARBA" id="ARBA00023163"/>
    </source>
</evidence>
<name>A0ABV4N9X4_9VIBR</name>
<reference evidence="5 6" key="1">
    <citation type="journal article" date="2024" name="ISME J.">
        <title>Tailless and filamentous prophages are predominant in marine Vibrio.</title>
        <authorList>
            <person name="Steensen K."/>
            <person name="Seneca J."/>
            <person name="Bartlau N."/>
            <person name="Yu X.A."/>
            <person name="Hussain F.A."/>
            <person name="Polz M.F."/>
        </authorList>
    </citation>
    <scope>NUCLEOTIDE SEQUENCE [LARGE SCALE GENOMIC DNA]</scope>
    <source>
        <strain evidence="5 6">10N.222.51.A1</strain>
    </source>
</reference>
<dbReference type="InterPro" id="IPR000595">
    <property type="entry name" value="cNMP-bd_dom"/>
</dbReference>
<dbReference type="Proteomes" id="UP001570417">
    <property type="component" value="Unassembled WGS sequence"/>
</dbReference>
<dbReference type="InterPro" id="IPR018490">
    <property type="entry name" value="cNMP-bd_dom_sf"/>
</dbReference>
<dbReference type="Gene3D" id="2.60.120.10">
    <property type="entry name" value="Jelly Rolls"/>
    <property type="match status" value="1"/>
</dbReference>
<dbReference type="SUPFAM" id="SSF46785">
    <property type="entry name" value="Winged helix' DNA-binding domain"/>
    <property type="match status" value="1"/>
</dbReference>
<feature type="domain" description="Cyclic nucleotide-binding" evidence="4">
    <location>
        <begin position="10"/>
        <end position="101"/>
    </location>
</feature>
<dbReference type="Gene3D" id="1.10.10.10">
    <property type="entry name" value="Winged helix-like DNA-binding domain superfamily/Winged helix DNA-binding domain"/>
    <property type="match status" value="1"/>
</dbReference>
<dbReference type="CDD" id="cd00038">
    <property type="entry name" value="CAP_ED"/>
    <property type="match status" value="1"/>
</dbReference>
<protein>
    <submittedName>
        <fullName evidence="5">Crp/Fnr family transcriptional regulator</fullName>
    </submittedName>
</protein>
<evidence type="ECO:0000259" key="4">
    <source>
        <dbReference type="PROSITE" id="PS50042"/>
    </source>
</evidence>
<organism evidence="5 6">
    <name type="scientific">Vibrio gallaecicus</name>
    <dbReference type="NCBI Taxonomy" id="552386"/>
    <lineage>
        <taxon>Bacteria</taxon>
        <taxon>Pseudomonadati</taxon>
        <taxon>Pseudomonadota</taxon>
        <taxon>Gammaproteobacteria</taxon>
        <taxon>Vibrionales</taxon>
        <taxon>Vibrionaceae</taxon>
        <taxon>Vibrio</taxon>
    </lineage>
</organism>
<evidence type="ECO:0000313" key="5">
    <source>
        <dbReference type="EMBL" id="MFA0568220.1"/>
    </source>
</evidence>
<keyword evidence="3" id="KW-0804">Transcription</keyword>
<comment type="caution">
    <text evidence="5">The sequence shown here is derived from an EMBL/GenBank/DDBJ whole genome shotgun (WGS) entry which is preliminary data.</text>
</comment>
<dbReference type="SUPFAM" id="SSF51206">
    <property type="entry name" value="cAMP-binding domain-like"/>
    <property type="match status" value="1"/>
</dbReference>
<keyword evidence="6" id="KW-1185">Reference proteome</keyword>
<dbReference type="PANTHER" id="PTHR24567">
    <property type="entry name" value="CRP FAMILY TRANSCRIPTIONAL REGULATORY PROTEIN"/>
    <property type="match status" value="1"/>
</dbReference>
<dbReference type="EMBL" id="JBFRUW010000022">
    <property type="protein sequence ID" value="MFA0568220.1"/>
    <property type="molecule type" value="Genomic_DNA"/>
</dbReference>
<dbReference type="Pfam" id="PF13545">
    <property type="entry name" value="HTH_Crp_2"/>
    <property type="match status" value="1"/>
</dbReference>
<proteinExistence type="predicted"/>
<dbReference type="SMART" id="SM00100">
    <property type="entry name" value="cNMP"/>
    <property type="match status" value="1"/>
</dbReference>
<dbReference type="InterPro" id="IPR036390">
    <property type="entry name" value="WH_DNA-bd_sf"/>
</dbReference>
<keyword evidence="2" id="KW-0238">DNA-binding</keyword>
<gene>
    <name evidence="5" type="ORF">AB4566_08020</name>
</gene>
<dbReference type="Pfam" id="PF00027">
    <property type="entry name" value="cNMP_binding"/>
    <property type="match status" value="1"/>
</dbReference>
<accession>A0ABV4N9X4</accession>
<evidence type="ECO:0000256" key="1">
    <source>
        <dbReference type="ARBA" id="ARBA00023015"/>
    </source>
</evidence>
<dbReference type="InterPro" id="IPR050397">
    <property type="entry name" value="Env_Response_Regulators"/>
</dbReference>
<dbReference type="InterPro" id="IPR012318">
    <property type="entry name" value="HTH_CRP"/>
</dbReference>
<dbReference type="InterPro" id="IPR014710">
    <property type="entry name" value="RmlC-like_jellyroll"/>
</dbReference>
<dbReference type="PROSITE" id="PS50042">
    <property type="entry name" value="CNMP_BINDING_3"/>
    <property type="match status" value="1"/>
</dbReference>
<dbReference type="RefSeq" id="WP_137373976.1">
    <property type="nucleotide sequence ID" value="NZ_AP025490.1"/>
</dbReference>
<dbReference type="PANTHER" id="PTHR24567:SF77">
    <property type="entry name" value="NUCLEOSIDE-RESPONSIVE TRANSCRIPTIONAL ACTIVATOR OF NUCLEOSIDE UTILIZATION DEOR"/>
    <property type="match status" value="1"/>
</dbReference>
<evidence type="ECO:0000256" key="2">
    <source>
        <dbReference type="ARBA" id="ARBA00023125"/>
    </source>
</evidence>